<dbReference type="EMBL" id="CP030032">
    <property type="protein sequence ID" value="AWV88850.1"/>
    <property type="molecule type" value="Genomic_DNA"/>
</dbReference>
<reference evidence="1 2" key="1">
    <citation type="submission" date="2018-06" db="EMBL/GenBank/DDBJ databases">
        <title>Lujinxingia sediminis gen. nov. sp. nov., a new facultative anaerobic member of the class Deltaproteobacteria, and proposal of Lujinxingaceae fam. nov.</title>
        <authorList>
            <person name="Guo L.-Y."/>
            <person name="Li C.-M."/>
            <person name="Wang S."/>
            <person name="Du Z.-J."/>
        </authorList>
    </citation>
    <scope>NUCLEOTIDE SEQUENCE [LARGE SCALE GENOMIC DNA]</scope>
    <source>
        <strain evidence="1 2">FA350</strain>
    </source>
</reference>
<accession>A0A2Z4FJ35</accession>
<dbReference type="KEGG" id="bsed:DN745_05655"/>
<proteinExistence type="predicted"/>
<protein>
    <submittedName>
        <fullName evidence="1">Uncharacterized protein</fullName>
    </submittedName>
</protein>
<dbReference type="Proteomes" id="UP000249799">
    <property type="component" value="Chromosome"/>
</dbReference>
<evidence type="ECO:0000313" key="1">
    <source>
        <dbReference type="EMBL" id="AWV88850.1"/>
    </source>
</evidence>
<organism evidence="1 2">
    <name type="scientific">Bradymonas sediminis</name>
    <dbReference type="NCBI Taxonomy" id="1548548"/>
    <lineage>
        <taxon>Bacteria</taxon>
        <taxon>Deltaproteobacteria</taxon>
        <taxon>Bradymonadales</taxon>
        <taxon>Bradymonadaceae</taxon>
        <taxon>Bradymonas</taxon>
    </lineage>
</organism>
<evidence type="ECO:0000313" key="2">
    <source>
        <dbReference type="Proteomes" id="UP000249799"/>
    </source>
</evidence>
<name>A0A2Z4FJ35_9DELT</name>
<sequence length="65" mass="7054">MPADAAKIPLWDGTEALSSKEARSFFHRGLDLVVFQLGVETIEIGRLNNRPLSLSNIGKESAQTG</sequence>
<keyword evidence="2" id="KW-1185">Reference proteome</keyword>
<dbReference type="AlphaFoldDB" id="A0A2Z4FJ35"/>
<gene>
    <name evidence="1" type="ORF">DN745_05655</name>
</gene>